<feature type="transmembrane region" description="Helical" evidence="1">
    <location>
        <begin position="35"/>
        <end position="52"/>
    </location>
</feature>
<gene>
    <name evidence="2" type="ORF">A9Q84_21070</name>
</gene>
<proteinExistence type="predicted"/>
<dbReference type="AlphaFoldDB" id="A0A1Y5F1J9"/>
<protein>
    <recommendedName>
        <fullName evidence="4">Cell division protein FtsL</fullName>
    </recommendedName>
</protein>
<accession>A0A1Y5F1J9</accession>
<evidence type="ECO:0000256" key="1">
    <source>
        <dbReference type="SAM" id="Phobius"/>
    </source>
</evidence>
<name>A0A1Y5F1J9_9BACT</name>
<dbReference type="EMBL" id="MAAO01000016">
    <property type="protein sequence ID" value="OUR92997.1"/>
    <property type="molecule type" value="Genomic_DNA"/>
</dbReference>
<evidence type="ECO:0000313" key="2">
    <source>
        <dbReference type="EMBL" id="OUR92997.1"/>
    </source>
</evidence>
<evidence type="ECO:0008006" key="4">
    <source>
        <dbReference type="Google" id="ProtNLM"/>
    </source>
</evidence>
<sequence length="114" mass="12786">MATKRSHSKTRSKANSGLGSIISDSFKKVFLSSQGMPIMLTLSVLGILFVLFRMKGIELNYKISTMNKDIDKVALESKELKAKKARLLSVKNLRKMASKYDLKQPKQTQVIVIP</sequence>
<keyword evidence="1" id="KW-1133">Transmembrane helix</keyword>
<keyword evidence="1" id="KW-0472">Membrane</keyword>
<reference evidence="3" key="1">
    <citation type="journal article" date="2017" name="Proc. Natl. Acad. Sci. U.S.A.">
        <title>Simulation of Deepwater Horizon oil plume reveals substrate specialization within a complex community of hydrocarbon-degraders.</title>
        <authorList>
            <person name="Hu P."/>
            <person name="Dubinsky E.A."/>
            <person name="Probst A.J."/>
            <person name="Wang J."/>
            <person name="Sieber C.M.K."/>
            <person name="Tom L.M."/>
            <person name="Gardinali P."/>
            <person name="Banfield J.F."/>
            <person name="Atlas R.M."/>
            <person name="Andersen G.L."/>
        </authorList>
    </citation>
    <scope>NUCLEOTIDE SEQUENCE [LARGE SCALE GENOMIC DNA]</scope>
</reference>
<keyword evidence="1" id="KW-0812">Transmembrane</keyword>
<comment type="caution">
    <text evidence="2">The sequence shown here is derived from an EMBL/GenBank/DDBJ whole genome shotgun (WGS) entry which is preliminary data.</text>
</comment>
<organism evidence="2 3">
    <name type="scientific">Halobacteriovorax marinus</name>
    <dbReference type="NCBI Taxonomy" id="97084"/>
    <lineage>
        <taxon>Bacteria</taxon>
        <taxon>Pseudomonadati</taxon>
        <taxon>Bdellovibrionota</taxon>
        <taxon>Bacteriovoracia</taxon>
        <taxon>Bacteriovoracales</taxon>
        <taxon>Halobacteriovoraceae</taxon>
        <taxon>Halobacteriovorax</taxon>
    </lineage>
</organism>
<evidence type="ECO:0000313" key="3">
    <source>
        <dbReference type="Proteomes" id="UP000196531"/>
    </source>
</evidence>
<dbReference type="Proteomes" id="UP000196531">
    <property type="component" value="Unassembled WGS sequence"/>
</dbReference>